<evidence type="ECO:0000256" key="2">
    <source>
        <dbReference type="ARBA" id="ARBA00022448"/>
    </source>
</evidence>
<dbReference type="KEGG" id="lth:KLTH0D08382g"/>
<proteinExistence type="predicted"/>
<dbReference type="InterPro" id="IPR055090">
    <property type="entry name" value="NUP120_helical_saccharomycetes"/>
</dbReference>
<organism evidence="6 7">
    <name type="scientific">Lachancea thermotolerans (strain ATCC 56472 / CBS 6340 / NRRL Y-8284)</name>
    <name type="common">Yeast</name>
    <name type="synonym">Kluyveromyces thermotolerans</name>
    <dbReference type="NCBI Taxonomy" id="559295"/>
    <lineage>
        <taxon>Eukaryota</taxon>
        <taxon>Fungi</taxon>
        <taxon>Dikarya</taxon>
        <taxon>Ascomycota</taxon>
        <taxon>Saccharomycotina</taxon>
        <taxon>Saccharomycetes</taxon>
        <taxon>Saccharomycetales</taxon>
        <taxon>Saccharomycetaceae</taxon>
        <taxon>Lachancea</taxon>
    </lineage>
</organism>
<accession>C5DGU5</accession>
<evidence type="ECO:0000259" key="4">
    <source>
        <dbReference type="Pfam" id="PF11715"/>
    </source>
</evidence>
<feature type="domain" description="Nucleoporin NUP120 helical" evidence="5">
    <location>
        <begin position="503"/>
        <end position="685"/>
    </location>
</feature>
<dbReference type="RefSeq" id="XP_002553075.1">
    <property type="nucleotide sequence ID" value="XM_002553029.1"/>
</dbReference>
<dbReference type="PANTHER" id="PTHR21286:SF0">
    <property type="entry name" value="NUCLEAR PORE COMPLEX PROTEIN NUP160"/>
    <property type="match status" value="1"/>
</dbReference>
<dbReference type="OrthoDB" id="67716at2759"/>
<dbReference type="SUPFAM" id="SSF50978">
    <property type="entry name" value="WD40 repeat-like"/>
    <property type="match status" value="1"/>
</dbReference>
<keyword evidence="3" id="KW-0539">Nucleus</keyword>
<dbReference type="AlphaFoldDB" id="C5DGU5"/>
<gene>
    <name evidence="6" type="ordered locus">KLTH0D08382g</name>
</gene>
<dbReference type="Proteomes" id="UP000002036">
    <property type="component" value="Chromosome D"/>
</dbReference>
<evidence type="ECO:0000313" key="7">
    <source>
        <dbReference type="Proteomes" id="UP000002036"/>
    </source>
</evidence>
<dbReference type="PANTHER" id="PTHR21286">
    <property type="entry name" value="NUCLEAR PORE COMPLEX PROTEIN NUP160"/>
    <property type="match status" value="1"/>
</dbReference>
<dbReference type="FunCoup" id="C5DGU5">
    <property type="interactions" value="187"/>
</dbReference>
<feature type="domain" description="Nucleoporin Nup120/160 beta-propeller" evidence="4">
    <location>
        <begin position="73"/>
        <end position="378"/>
    </location>
</feature>
<dbReference type="EMBL" id="CU928168">
    <property type="protein sequence ID" value="CAR22637.1"/>
    <property type="molecule type" value="Genomic_DNA"/>
</dbReference>
<dbReference type="STRING" id="559295.C5DGU5"/>
<dbReference type="Pfam" id="PF11715">
    <property type="entry name" value="Beta-prop_Nup120_160"/>
    <property type="match status" value="1"/>
</dbReference>
<dbReference type="InterPro" id="IPR036322">
    <property type="entry name" value="WD40_repeat_dom_sf"/>
</dbReference>
<dbReference type="InParanoid" id="C5DGU5"/>
<keyword evidence="7" id="KW-1185">Reference proteome</keyword>
<reference evidence="6 7" key="1">
    <citation type="journal article" date="2009" name="Genome Res.">
        <title>Comparative genomics of protoploid Saccharomycetaceae.</title>
        <authorList>
            <consortium name="The Genolevures Consortium"/>
            <person name="Souciet J.-L."/>
            <person name="Dujon B."/>
            <person name="Gaillardin C."/>
            <person name="Johnston M."/>
            <person name="Baret P.V."/>
            <person name="Cliften P."/>
            <person name="Sherman D.J."/>
            <person name="Weissenbach J."/>
            <person name="Westhof E."/>
            <person name="Wincker P."/>
            <person name="Jubin C."/>
            <person name="Poulain J."/>
            <person name="Barbe V."/>
            <person name="Segurens B."/>
            <person name="Artiguenave F."/>
            <person name="Anthouard V."/>
            <person name="Vacherie B."/>
            <person name="Val M.-E."/>
            <person name="Fulton R.S."/>
            <person name="Minx P."/>
            <person name="Wilson R."/>
            <person name="Durrens P."/>
            <person name="Jean G."/>
            <person name="Marck C."/>
            <person name="Martin T."/>
            <person name="Nikolski M."/>
            <person name="Rolland T."/>
            <person name="Seret M.-L."/>
            <person name="Casaregola S."/>
            <person name="Despons L."/>
            <person name="Fairhead C."/>
            <person name="Fischer G."/>
            <person name="Lafontaine I."/>
            <person name="Leh V."/>
            <person name="Lemaire M."/>
            <person name="de Montigny J."/>
            <person name="Neuveglise C."/>
            <person name="Thierry A."/>
            <person name="Blanc-Lenfle I."/>
            <person name="Bleykasten C."/>
            <person name="Diffels J."/>
            <person name="Fritsch E."/>
            <person name="Frangeul L."/>
            <person name="Goeffon A."/>
            <person name="Jauniaux N."/>
            <person name="Kachouri-Lafond R."/>
            <person name="Payen C."/>
            <person name="Potier S."/>
            <person name="Pribylova L."/>
            <person name="Ozanne C."/>
            <person name="Richard G.-F."/>
            <person name="Sacerdot C."/>
            <person name="Straub M.-L."/>
            <person name="Talla E."/>
        </authorList>
    </citation>
    <scope>NUCLEOTIDE SEQUENCE [LARGE SCALE GENOMIC DNA]</scope>
    <source>
        <strain evidence="7">ATCC 56472 / CBS 6340 / NRRL Y-8284</strain>
    </source>
</reference>
<dbReference type="HOGENOM" id="CLU_294409_0_0_1"/>
<comment type="subcellular location">
    <subcellularLocation>
        <location evidence="1">Nucleus</location>
    </subcellularLocation>
</comment>
<dbReference type="Pfam" id="PF22114">
    <property type="entry name" value="NUP120_helical_2"/>
    <property type="match status" value="1"/>
</dbReference>
<name>C5DGU5_LACTC</name>
<dbReference type="InterPro" id="IPR021717">
    <property type="entry name" value="Nucleoporin_Nup160"/>
</dbReference>
<dbReference type="eggNOG" id="ENOG502QQWQ">
    <property type="taxonomic scope" value="Eukaryota"/>
</dbReference>
<dbReference type="GeneID" id="8295311"/>
<keyword evidence="2" id="KW-0813">Transport</keyword>
<protein>
    <submittedName>
        <fullName evidence="6">KLTH0D08382p</fullName>
    </submittedName>
</protein>
<dbReference type="OMA" id="ILELYMI"/>
<dbReference type="GO" id="GO:0017056">
    <property type="term" value="F:structural constituent of nuclear pore"/>
    <property type="evidence" value="ECO:0007669"/>
    <property type="project" value="TreeGrafter"/>
</dbReference>
<dbReference type="InterPro" id="IPR059141">
    <property type="entry name" value="Beta-prop_Nup120_160"/>
</dbReference>
<dbReference type="GO" id="GO:0005643">
    <property type="term" value="C:nuclear pore"/>
    <property type="evidence" value="ECO:0007669"/>
    <property type="project" value="UniProtKB-ARBA"/>
</dbReference>
<evidence type="ECO:0000256" key="1">
    <source>
        <dbReference type="ARBA" id="ARBA00004123"/>
    </source>
</evidence>
<evidence type="ECO:0000256" key="3">
    <source>
        <dbReference type="ARBA" id="ARBA00023242"/>
    </source>
</evidence>
<evidence type="ECO:0000313" key="6">
    <source>
        <dbReference type="EMBL" id="CAR22637.1"/>
    </source>
</evidence>
<evidence type="ECO:0000259" key="5">
    <source>
        <dbReference type="Pfam" id="PF22114"/>
    </source>
</evidence>
<sequence>MASVSYFSKVDANLQDFKSEKGNGSVVNLSLNSSSPAVDLRNTFSDYSNTIRLLNDEYICYQFSHEYSVLSLYSLSAAIAGKTIVIQLPEHMLNMYHTFTIREIDGELVLELILRDGLYLVLYFPLNCILDGAAETPENWFTVLNPYDFTVRRPLYAYSVSASSTIIFLEDGGLLGLTKSKNERGEHEVTPVLFNDNSYLQSLTKMFFLRRNPSQNFNVASCIVYRDRYLLTLTQNCKLRVWDLKHQTAVFEKDLAVNEKHQNKVYETIGQFMSLYEDKLAIFLPFDNGIFQLWDLRLDAQGHIALNPGPTYSSNLSSSSIWSLVDMKLTKPLDSNCFSGYMNLVVLWRSNSVTKLQVLNLISEDLQQHQWLEAVNQSLMDLRADLSLLTNGDTDRALMNLKSHYTPALYKRAQSTLSESGILLSPESPYNHEYLLNLESVLKDLKKRNDEPSSLTLYHGEIIMVNSLSLYSHALYKTNSRLESIFYNLNEEQSSKDDLGDYLRTIEGFASTLSSQVLFEVSEAFLDMVTSSFPSEIPIKDKLTEIYTRHLDGNFHMANLRKLFEELSRLDVIKILNIFIDNHLQKEGNEEPLIDSIIPNKLVNVALLESTHQAILVQNNLVLKALLIFAFMDFDYSIFQPQIKTLLSLHYKQCLWISLYQLDKDLLASEVFARTSKFGNGYKIKTYSDWSMSSTIVLNEIYSMPVSPNPLFIESFDKFVMSGTKSPKLCNSYLRVVQQRFYIHSNVAHEFMLGLSYFMCGMYDLSFEFLQKHPYPETLPLEFPDRLYMPLQKDGHLWRDVIGSFKLPYKHSAYYFNLSKLFSVANSFEYALKCVKKSIKLSSEQREAEEPLNFKKAQLVQYLKTLIVFSNYEEILDVLRCSFETLPGDVRAAYYKQILTSLQHREAFFAKLLTLCRDSSGAFLPVDDYKILDEILLEEVSKTSWETYKRLYSFRLINDHDRAAAEILYHYVIHGESVDIKKKCLLLIINILSSFNSDGDRWILAGGNPVTLRDVRMELNAL</sequence>